<feature type="domain" description="HAMP" evidence="19">
    <location>
        <begin position="184"/>
        <end position="236"/>
    </location>
</feature>
<dbReference type="Pfam" id="PF02518">
    <property type="entry name" value="HATPase_c"/>
    <property type="match status" value="1"/>
</dbReference>
<dbReference type="PROSITE" id="PS50885">
    <property type="entry name" value="HAMP"/>
    <property type="match status" value="1"/>
</dbReference>
<comment type="function">
    <text evidence="15">Member of the two-component regulatory system HssS/HssR involved in intracellular heme homeostasis and tempering of staphylococcal virulence. HssS functions as a heme sensor histidine kinase which is autophosphorylated at a histidine residue and transfers its phosphate group to an aspartate residue of HssR. HssR/HssS activates the expression of hrtAB, an efflux pump, in response to extracellular heme, hemin, hemoglobin or blood.</text>
</comment>
<evidence type="ECO:0000256" key="14">
    <source>
        <dbReference type="ARBA" id="ARBA00023136"/>
    </source>
</evidence>
<comment type="caution">
    <text evidence="20">The sequence shown here is derived from an EMBL/GenBank/DDBJ whole genome shotgun (WGS) entry which is preliminary data.</text>
</comment>
<protein>
    <recommendedName>
        <fullName evidence="16">Heme sensor protein HssS</fullName>
        <ecNumber evidence="3">2.7.13.3</ecNumber>
    </recommendedName>
</protein>
<evidence type="ECO:0000256" key="3">
    <source>
        <dbReference type="ARBA" id="ARBA00012438"/>
    </source>
</evidence>
<evidence type="ECO:0000256" key="4">
    <source>
        <dbReference type="ARBA" id="ARBA00022475"/>
    </source>
</evidence>
<dbReference type="Gene3D" id="1.10.287.130">
    <property type="match status" value="1"/>
</dbReference>
<keyword evidence="12" id="KW-0902">Two-component regulatory system</keyword>
<evidence type="ECO:0000256" key="8">
    <source>
        <dbReference type="ARBA" id="ARBA00022741"/>
    </source>
</evidence>
<dbReference type="SMART" id="SM00387">
    <property type="entry name" value="HATPase_c"/>
    <property type="match status" value="1"/>
</dbReference>
<dbReference type="Proteomes" id="UP000450917">
    <property type="component" value="Unassembled WGS sequence"/>
</dbReference>
<keyword evidence="9" id="KW-0418">Kinase</keyword>
<evidence type="ECO:0000256" key="2">
    <source>
        <dbReference type="ARBA" id="ARBA00004651"/>
    </source>
</evidence>
<evidence type="ECO:0000256" key="17">
    <source>
        <dbReference type="SAM" id="Phobius"/>
    </source>
</evidence>
<keyword evidence="5" id="KW-0597">Phosphoprotein</keyword>
<keyword evidence="11 17" id="KW-1133">Transmembrane helix</keyword>
<evidence type="ECO:0000256" key="1">
    <source>
        <dbReference type="ARBA" id="ARBA00000085"/>
    </source>
</evidence>
<dbReference type="InterPro" id="IPR036890">
    <property type="entry name" value="HATPase_C_sf"/>
</dbReference>
<dbReference type="SUPFAM" id="SSF158472">
    <property type="entry name" value="HAMP domain-like"/>
    <property type="match status" value="1"/>
</dbReference>
<keyword evidence="8" id="KW-0547">Nucleotide-binding</keyword>
<dbReference type="InterPro" id="IPR003661">
    <property type="entry name" value="HisK_dim/P_dom"/>
</dbReference>
<comment type="catalytic activity">
    <reaction evidence="1">
        <text>ATP + protein L-histidine = ADP + protein N-phospho-L-histidine.</text>
        <dbReference type="EC" id="2.7.13.3"/>
    </reaction>
</comment>
<evidence type="ECO:0000256" key="6">
    <source>
        <dbReference type="ARBA" id="ARBA00022679"/>
    </source>
</evidence>
<dbReference type="PANTHER" id="PTHR45528">
    <property type="entry name" value="SENSOR HISTIDINE KINASE CPXA"/>
    <property type="match status" value="1"/>
</dbReference>
<sequence>MFKSLYAKVILLFLAIVVSILGLGYYVISTYLGNYLRDRVQEEMHRVAVSSIHLYNEMTDESFTLVLKGFFLPKSYFLNIYRFDGGQPVLVPMGSNATIDVDPSIVRAMFLNKQEYHGPAYPHYDPKDMSLTVLGVPFDHNGQPYAILLQQDFTNSVKFQINLTIVLLIFLLIGSVLLFFVSTKHLMKPLREMVRATRKVSKGDFEVKVAATRKDEVGMLAFHFNRMAGELKQIEQMRRDFVSNVSHEIQSPLTSIRGFSNALKNGLVQEEDRVRYYTIIHDESERLSRLCDNLLKLASLESDHHPFVLLTYPLDEQLRKVIIASEPLWARKEIDIRIQLEPAVITADQDQLFQVWKNLLDNSIKFTPQGGTVVVSLTRAGKQVRVSFMDSGPGIPADEIDKIFDRFYKADKSRNRKREGNGLGLAISKRIVDLHKGEIHAQNNETGAVFIVTVPVKP</sequence>
<keyword evidence="6" id="KW-0808">Transferase</keyword>
<dbReference type="Pfam" id="PF00512">
    <property type="entry name" value="HisKA"/>
    <property type="match status" value="1"/>
</dbReference>
<name>A0A7X3CUK6_9BACL</name>
<evidence type="ECO:0000256" key="13">
    <source>
        <dbReference type="ARBA" id="ARBA00023026"/>
    </source>
</evidence>
<gene>
    <name evidence="20" type="ORF">GNP93_16230</name>
</gene>
<evidence type="ECO:0000256" key="15">
    <source>
        <dbReference type="ARBA" id="ARBA00037219"/>
    </source>
</evidence>
<dbReference type="Gene3D" id="3.30.565.10">
    <property type="entry name" value="Histidine kinase-like ATPase, C-terminal domain"/>
    <property type="match status" value="1"/>
</dbReference>
<evidence type="ECO:0000256" key="9">
    <source>
        <dbReference type="ARBA" id="ARBA00022777"/>
    </source>
</evidence>
<keyword evidence="7 17" id="KW-0812">Transmembrane</keyword>
<dbReference type="SUPFAM" id="SSF47384">
    <property type="entry name" value="Homodimeric domain of signal transducing histidine kinase"/>
    <property type="match status" value="1"/>
</dbReference>
<dbReference type="SMART" id="SM00388">
    <property type="entry name" value="HisKA"/>
    <property type="match status" value="1"/>
</dbReference>
<evidence type="ECO:0000256" key="10">
    <source>
        <dbReference type="ARBA" id="ARBA00022840"/>
    </source>
</evidence>
<dbReference type="InterPro" id="IPR004358">
    <property type="entry name" value="Sig_transdc_His_kin-like_C"/>
</dbReference>
<dbReference type="InterPro" id="IPR050398">
    <property type="entry name" value="HssS/ArlS-like"/>
</dbReference>
<feature type="transmembrane region" description="Helical" evidence="17">
    <location>
        <begin position="9"/>
        <end position="28"/>
    </location>
</feature>
<evidence type="ECO:0000259" key="18">
    <source>
        <dbReference type="PROSITE" id="PS50109"/>
    </source>
</evidence>
<dbReference type="CDD" id="cd00075">
    <property type="entry name" value="HATPase"/>
    <property type="match status" value="1"/>
</dbReference>
<keyword evidence="14 17" id="KW-0472">Membrane</keyword>
<dbReference type="GO" id="GO:0000155">
    <property type="term" value="F:phosphorelay sensor kinase activity"/>
    <property type="evidence" value="ECO:0007669"/>
    <property type="project" value="InterPro"/>
</dbReference>
<dbReference type="EMBL" id="WNZX01000013">
    <property type="protein sequence ID" value="MUG72219.1"/>
    <property type="molecule type" value="Genomic_DNA"/>
</dbReference>
<organism evidence="20 21">
    <name type="scientific">Paenibacillus validus</name>
    <dbReference type="NCBI Taxonomy" id="44253"/>
    <lineage>
        <taxon>Bacteria</taxon>
        <taxon>Bacillati</taxon>
        <taxon>Bacillota</taxon>
        <taxon>Bacilli</taxon>
        <taxon>Bacillales</taxon>
        <taxon>Paenibacillaceae</taxon>
        <taxon>Paenibacillus</taxon>
    </lineage>
</organism>
<keyword evidence="21" id="KW-1185">Reference proteome</keyword>
<comment type="subcellular location">
    <subcellularLocation>
        <location evidence="2">Cell membrane</location>
        <topology evidence="2">Multi-pass membrane protein</topology>
    </subcellularLocation>
</comment>
<evidence type="ECO:0000256" key="5">
    <source>
        <dbReference type="ARBA" id="ARBA00022553"/>
    </source>
</evidence>
<reference evidence="20 21" key="1">
    <citation type="submission" date="2019-11" db="EMBL/GenBank/DDBJ databases">
        <title>Draft genome sequences of five Paenibacillus species of dairy origin.</title>
        <authorList>
            <person name="Olajide A.M."/>
            <person name="Chen S."/>
            <person name="Lapointe G."/>
        </authorList>
    </citation>
    <scope>NUCLEOTIDE SEQUENCE [LARGE SCALE GENOMIC DNA]</scope>
    <source>
        <strain evidence="20 21">2CS3</strain>
    </source>
</reference>
<dbReference type="Gene3D" id="6.10.340.10">
    <property type="match status" value="1"/>
</dbReference>
<evidence type="ECO:0000256" key="7">
    <source>
        <dbReference type="ARBA" id="ARBA00022692"/>
    </source>
</evidence>
<dbReference type="PRINTS" id="PR00344">
    <property type="entry name" value="BCTRLSENSOR"/>
</dbReference>
<dbReference type="GO" id="GO:0005524">
    <property type="term" value="F:ATP binding"/>
    <property type="evidence" value="ECO:0007669"/>
    <property type="project" value="UniProtKB-KW"/>
</dbReference>
<accession>A0A7X3CUK6</accession>
<dbReference type="SMART" id="SM00304">
    <property type="entry name" value="HAMP"/>
    <property type="match status" value="1"/>
</dbReference>
<dbReference type="InterPro" id="IPR003594">
    <property type="entry name" value="HATPase_dom"/>
</dbReference>
<feature type="transmembrane region" description="Helical" evidence="17">
    <location>
        <begin position="159"/>
        <end position="181"/>
    </location>
</feature>
<keyword evidence="13" id="KW-0843">Virulence</keyword>
<dbReference type="CDD" id="cd00082">
    <property type="entry name" value="HisKA"/>
    <property type="match status" value="1"/>
</dbReference>
<dbReference type="PROSITE" id="PS50109">
    <property type="entry name" value="HIS_KIN"/>
    <property type="match status" value="1"/>
</dbReference>
<dbReference type="InterPro" id="IPR036097">
    <property type="entry name" value="HisK_dim/P_sf"/>
</dbReference>
<dbReference type="SUPFAM" id="SSF55874">
    <property type="entry name" value="ATPase domain of HSP90 chaperone/DNA topoisomerase II/histidine kinase"/>
    <property type="match status" value="1"/>
</dbReference>
<keyword evidence="4" id="KW-1003">Cell membrane</keyword>
<dbReference type="CDD" id="cd06225">
    <property type="entry name" value="HAMP"/>
    <property type="match status" value="1"/>
</dbReference>
<dbReference type="InterPro" id="IPR005467">
    <property type="entry name" value="His_kinase_dom"/>
</dbReference>
<feature type="domain" description="Histidine kinase" evidence="18">
    <location>
        <begin position="244"/>
        <end position="458"/>
    </location>
</feature>
<dbReference type="Pfam" id="PF00672">
    <property type="entry name" value="HAMP"/>
    <property type="match status" value="1"/>
</dbReference>
<proteinExistence type="predicted"/>
<evidence type="ECO:0000313" key="21">
    <source>
        <dbReference type="Proteomes" id="UP000450917"/>
    </source>
</evidence>
<keyword evidence="10" id="KW-0067">ATP-binding</keyword>
<dbReference type="GO" id="GO:0005886">
    <property type="term" value="C:plasma membrane"/>
    <property type="evidence" value="ECO:0007669"/>
    <property type="project" value="UniProtKB-SubCell"/>
</dbReference>
<dbReference type="AlphaFoldDB" id="A0A7X3CUK6"/>
<dbReference type="FunFam" id="3.30.565.10:FF:000006">
    <property type="entry name" value="Sensor histidine kinase WalK"/>
    <property type="match status" value="1"/>
</dbReference>
<evidence type="ECO:0000313" key="20">
    <source>
        <dbReference type="EMBL" id="MUG72219.1"/>
    </source>
</evidence>
<evidence type="ECO:0000256" key="11">
    <source>
        <dbReference type="ARBA" id="ARBA00022989"/>
    </source>
</evidence>
<dbReference type="EC" id="2.7.13.3" evidence="3"/>
<evidence type="ECO:0000259" key="19">
    <source>
        <dbReference type="PROSITE" id="PS50885"/>
    </source>
</evidence>
<dbReference type="PANTHER" id="PTHR45528:SF11">
    <property type="entry name" value="HISTIDINE KINASE"/>
    <property type="match status" value="1"/>
</dbReference>
<evidence type="ECO:0000256" key="16">
    <source>
        <dbReference type="ARBA" id="ARBA00040841"/>
    </source>
</evidence>
<dbReference type="FunFam" id="1.10.287.130:FF:000001">
    <property type="entry name" value="Two-component sensor histidine kinase"/>
    <property type="match status" value="1"/>
</dbReference>
<evidence type="ECO:0000256" key="12">
    <source>
        <dbReference type="ARBA" id="ARBA00023012"/>
    </source>
</evidence>
<dbReference type="InterPro" id="IPR003660">
    <property type="entry name" value="HAMP_dom"/>
</dbReference>
<dbReference type="RefSeq" id="WP_155615084.1">
    <property type="nucleotide sequence ID" value="NZ_WNZX01000013.1"/>
</dbReference>